<keyword evidence="1" id="KW-1133">Transmembrane helix</keyword>
<keyword evidence="1" id="KW-0472">Membrane</keyword>
<dbReference type="InterPro" id="IPR005302">
    <property type="entry name" value="MoCF_Sase_C"/>
</dbReference>
<keyword evidence="1" id="KW-0812">Transmembrane</keyword>
<dbReference type="PROSITE" id="PS51340">
    <property type="entry name" value="MOSC"/>
    <property type="match status" value="1"/>
</dbReference>
<dbReference type="GO" id="GO:0030151">
    <property type="term" value="F:molybdenum ion binding"/>
    <property type="evidence" value="ECO:0007669"/>
    <property type="project" value="InterPro"/>
</dbReference>
<dbReference type="Proteomes" id="UP001285354">
    <property type="component" value="Unassembled WGS sequence"/>
</dbReference>
<reference evidence="3" key="1">
    <citation type="submission" date="2023-06" db="EMBL/GenBank/DDBJ databases">
        <title>Draft genome of Marssonina rosae.</title>
        <authorList>
            <person name="Cheng Q."/>
        </authorList>
    </citation>
    <scope>NUCLEOTIDE SEQUENCE</scope>
    <source>
        <strain evidence="3">R4</strain>
    </source>
</reference>
<gene>
    <name evidence="3" type="ORF">QTJ16_001233</name>
</gene>
<evidence type="ECO:0000256" key="1">
    <source>
        <dbReference type="SAM" id="Phobius"/>
    </source>
</evidence>
<dbReference type="PANTHER" id="PTHR14237">
    <property type="entry name" value="MOLYBDOPTERIN COFACTOR SULFURASE MOSC"/>
    <property type="match status" value="1"/>
</dbReference>
<dbReference type="Pfam" id="PF03473">
    <property type="entry name" value="MOSC"/>
    <property type="match status" value="1"/>
</dbReference>
<name>A0AAD9T5M2_9HELO</name>
<accession>A0AAD9T5M2</accession>
<dbReference type="EMBL" id="JAUBYV010000001">
    <property type="protein sequence ID" value="KAK2630413.1"/>
    <property type="molecule type" value="Genomic_DNA"/>
</dbReference>
<comment type="caution">
    <text evidence="3">The sequence shown here is derived from an EMBL/GenBank/DDBJ whole genome shotgun (WGS) entry which is preliminary data.</text>
</comment>
<feature type="transmembrane region" description="Helical" evidence="1">
    <location>
        <begin position="117"/>
        <end position="136"/>
    </location>
</feature>
<evidence type="ECO:0000313" key="4">
    <source>
        <dbReference type="Proteomes" id="UP001285354"/>
    </source>
</evidence>
<proteinExistence type="predicted"/>
<dbReference type="PANTHER" id="PTHR14237:SF23">
    <property type="entry name" value="MOSC DOMAIN PROTEIN (AFU_ORTHOLOGUE AFUA_7G05900)"/>
    <property type="match status" value="1"/>
</dbReference>
<dbReference type="InterPro" id="IPR011037">
    <property type="entry name" value="Pyrv_Knase-like_insert_dom_sf"/>
</dbReference>
<dbReference type="SUPFAM" id="SSF50800">
    <property type="entry name" value="PK beta-barrel domain-like"/>
    <property type="match status" value="1"/>
</dbReference>
<feature type="domain" description="MOSC" evidence="2">
    <location>
        <begin position="376"/>
        <end position="530"/>
    </location>
</feature>
<dbReference type="Pfam" id="PF03476">
    <property type="entry name" value="MOSC_N"/>
    <property type="match status" value="1"/>
</dbReference>
<dbReference type="GO" id="GO:0030170">
    <property type="term" value="F:pyridoxal phosphate binding"/>
    <property type="evidence" value="ECO:0007669"/>
    <property type="project" value="InterPro"/>
</dbReference>
<dbReference type="GO" id="GO:0003824">
    <property type="term" value="F:catalytic activity"/>
    <property type="evidence" value="ECO:0007669"/>
    <property type="project" value="InterPro"/>
</dbReference>
<dbReference type="AlphaFoldDB" id="A0AAD9T5M2"/>
<organism evidence="3 4">
    <name type="scientific">Diplocarpon rosae</name>
    <dbReference type="NCBI Taxonomy" id="946125"/>
    <lineage>
        <taxon>Eukaryota</taxon>
        <taxon>Fungi</taxon>
        <taxon>Dikarya</taxon>
        <taxon>Ascomycota</taxon>
        <taxon>Pezizomycotina</taxon>
        <taxon>Leotiomycetes</taxon>
        <taxon>Helotiales</taxon>
        <taxon>Drepanopezizaceae</taxon>
        <taxon>Diplocarpon</taxon>
    </lineage>
</organism>
<sequence length="540" mass="61834">MSRNSTKKLHLPHPPNSWFPSSGNWNNTISRVFSSVRFFPFFFSFPSITPLLIHSSSYTPLHLLHVHHLTAQLLPLITFDSTIMSALLEQYRELLEEYYETYSNQLLDQIPVISTQTYLLTILAICVPPLIALIFYEREQARLLAEQPKGCRKLGMKIESNLLNEFDKKFSEGRPPSTEETSAEWWRLKSLWIYPVKSCRGVELNRGTVVATGMEYDRQFTFAQLKSPFPVNPATPEKEKAAHKWEFITQRQFPLLAKVRTEMWVPDQSVDTYTPHAEDVESGGVIIVSFPFLEAGWRGMLAKWGASVKGTVPEKQFRIPFDPSPVQIEKAGYSFEKMTIWKDTVTALNMEIEIPEELRYYLGISNKLGLFRVDNSKLREVHRNAPTKEELGYQPMTGFQDAYPLHLVNLASIRDVERQMPKVKGAPRLSAARFRANLIITGPDAYHEDTWRRVKIGYYEYDVSCRTARCKMPNVDQVTGERHDNEPDQTLRSFRAVDPGTGPNIGCLGMQMVPIAKEGVLRVGDEITVLEVGEHVYIKQ</sequence>
<keyword evidence="4" id="KW-1185">Reference proteome</keyword>
<protein>
    <recommendedName>
        <fullName evidence="2">MOSC domain-containing protein</fullName>
    </recommendedName>
</protein>
<evidence type="ECO:0000259" key="2">
    <source>
        <dbReference type="PROSITE" id="PS51340"/>
    </source>
</evidence>
<evidence type="ECO:0000313" key="3">
    <source>
        <dbReference type="EMBL" id="KAK2630413.1"/>
    </source>
</evidence>
<dbReference type="InterPro" id="IPR005303">
    <property type="entry name" value="MOCOS_middle"/>
</dbReference>